<dbReference type="Pfam" id="PF00691">
    <property type="entry name" value="OmpA"/>
    <property type="match status" value="1"/>
</dbReference>
<dbReference type="CDD" id="cd07185">
    <property type="entry name" value="OmpA_C-like"/>
    <property type="match status" value="1"/>
</dbReference>
<evidence type="ECO:0000259" key="4">
    <source>
        <dbReference type="PROSITE" id="PS51123"/>
    </source>
</evidence>
<dbReference type="Gene3D" id="3.30.1330.60">
    <property type="entry name" value="OmpA-like domain"/>
    <property type="match status" value="1"/>
</dbReference>
<evidence type="ECO:0000256" key="2">
    <source>
        <dbReference type="SAM" id="MobiDB-lite"/>
    </source>
</evidence>
<evidence type="ECO:0000313" key="5">
    <source>
        <dbReference type="EMBL" id="WTU75767.1"/>
    </source>
</evidence>
<dbReference type="PANTHER" id="PTHR30329:SF21">
    <property type="entry name" value="LIPOPROTEIN YIAD-RELATED"/>
    <property type="match status" value="1"/>
</dbReference>
<feature type="region of interest" description="Disordered" evidence="2">
    <location>
        <begin position="31"/>
        <end position="50"/>
    </location>
</feature>
<feature type="chain" id="PRO_5043759989" evidence="3">
    <location>
        <begin position="32"/>
        <end position="212"/>
    </location>
</feature>
<gene>
    <name evidence="5" type="ORF">OG327_21920</name>
</gene>
<dbReference type="PANTHER" id="PTHR30329">
    <property type="entry name" value="STATOR ELEMENT OF FLAGELLAR MOTOR COMPLEX"/>
    <property type="match status" value="1"/>
</dbReference>
<name>A0AAU2JWF8_9ACTN</name>
<feature type="signal peptide" evidence="3">
    <location>
        <begin position="1"/>
        <end position="31"/>
    </location>
</feature>
<dbReference type="PROSITE" id="PS51123">
    <property type="entry name" value="OMPA_2"/>
    <property type="match status" value="1"/>
</dbReference>
<dbReference type="AlphaFoldDB" id="A0AAU2JWF8"/>
<dbReference type="GO" id="GO:0016020">
    <property type="term" value="C:membrane"/>
    <property type="evidence" value="ECO:0007669"/>
    <property type="project" value="UniProtKB-UniRule"/>
</dbReference>
<dbReference type="SUPFAM" id="SSF103088">
    <property type="entry name" value="OmpA-like"/>
    <property type="match status" value="1"/>
</dbReference>
<dbReference type="InterPro" id="IPR050330">
    <property type="entry name" value="Bact_OuterMem_StrucFunc"/>
</dbReference>
<dbReference type="InterPro" id="IPR006665">
    <property type="entry name" value="OmpA-like"/>
</dbReference>
<sequence>MTTRHRTTASAAVVGLVIAGAHFIGATSAHADDVTPSVPPGTEPSASAPTVVKADSPRLKLPQGGTLAPPKVLDLVEVVEDIGGEQRRQETNQTVMMALQSEVLFPENSSVFNAQAAARIQAIANEINQQKATRVRVFGFTDDQGSYEHGKELSKQRADAVQAELAKTVTNPGVVFDVRGYSEDYPIADNSTEEGRKKNRRVEITFPRTSGG</sequence>
<organism evidence="5">
    <name type="scientific">Streptomyces sp. NBC_00049</name>
    <dbReference type="NCBI Taxonomy" id="2903617"/>
    <lineage>
        <taxon>Bacteria</taxon>
        <taxon>Bacillati</taxon>
        <taxon>Actinomycetota</taxon>
        <taxon>Actinomycetes</taxon>
        <taxon>Kitasatosporales</taxon>
        <taxon>Streptomycetaceae</taxon>
        <taxon>Streptomyces</taxon>
    </lineage>
</organism>
<feature type="domain" description="OmpA-like" evidence="4">
    <location>
        <begin position="92"/>
        <end position="210"/>
    </location>
</feature>
<reference evidence="5" key="1">
    <citation type="submission" date="2022-10" db="EMBL/GenBank/DDBJ databases">
        <title>The complete genomes of actinobacterial strains from the NBC collection.</title>
        <authorList>
            <person name="Joergensen T.S."/>
            <person name="Alvarez Arevalo M."/>
            <person name="Sterndorff E.B."/>
            <person name="Faurdal D."/>
            <person name="Vuksanovic O."/>
            <person name="Mourched A.-S."/>
            <person name="Charusanti P."/>
            <person name="Shaw S."/>
            <person name="Blin K."/>
            <person name="Weber T."/>
        </authorList>
    </citation>
    <scope>NUCLEOTIDE SEQUENCE</scope>
    <source>
        <strain evidence="5">NBC_00049</strain>
    </source>
</reference>
<protein>
    <submittedName>
        <fullName evidence="5">OmpA family protein</fullName>
    </submittedName>
</protein>
<evidence type="ECO:0000256" key="1">
    <source>
        <dbReference type="PROSITE-ProRule" id="PRU00473"/>
    </source>
</evidence>
<accession>A0AAU2JWF8</accession>
<evidence type="ECO:0000256" key="3">
    <source>
        <dbReference type="SAM" id="SignalP"/>
    </source>
</evidence>
<feature type="region of interest" description="Disordered" evidence="2">
    <location>
        <begin position="187"/>
        <end position="212"/>
    </location>
</feature>
<keyword evidence="1" id="KW-0472">Membrane</keyword>
<dbReference type="EMBL" id="CP108264">
    <property type="protein sequence ID" value="WTU75767.1"/>
    <property type="molecule type" value="Genomic_DNA"/>
</dbReference>
<dbReference type="InterPro" id="IPR036737">
    <property type="entry name" value="OmpA-like_sf"/>
</dbReference>
<proteinExistence type="predicted"/>
<keyword evidence="3" id="KW-0732">Signal</keyword>